<reference evidence="2 3" key="1">
    <citation type="journal article" date="2016" name="Nat. Commun.">
        <title>Thousands of microbial genomes shed light on interconnected biogeochemical processes in an aquifer system.</title>
        <authorList>
            <person name="Anantharaman K."/>
            <person name="Brown C.T."/>
            <person name="Hug L.A."/>
            <person name="Sharon I."/>
            <person name="Castelle C.J."/>
            <person name="Probst A.J."/>
            <person name="Thomas B.C."/>
            <person name="Singh A."/>
            <person name="Wilkins M.J."/>
            <person name="Karaoz U."/>
            <person name="Brodie E.L."/>
            <person name="Williams K.H."/>
            <person name="Hubbard S.S."/>
            <person name="Banfield J.F."/>
        </authorList>
    </citation>
    <scope>NUCLEOTIDE SEQUENCE [LARGE SCALE GENOMIC DNA]</scope>
</reference>
<dbReference type="Pfam" id="PF12705">
    <property type="entry name" value="PDDEXK_1"/>
    <property type="match status" value="1"/>
</dbReference>
<proteinExistence type="predicted"/>
<dbReference type="InterPro" id="IPR038726">
    <property type="entry name" value="PDDEXK_AddAB-type"/>
</dbReference>
<comment type="caution">
    <text evidence="2">The sequence shown here is derived from an EMBL/GenBank/DDBJ whole genome shotgun (WGS) entry which is preliminary data.</text>
</comment>
<organism evidence="2 3">
    <name type="scientific">Candidatus Kerfeldbacteria bacterium RIFOXYB2_FULL_38_14</name>
    <dbReference type="NCBI Taxonomy" id="1798547"/>
    <lineage>
        <taxon>Bacteria</taxon>
        <taxon>Candidatus Kerfeldiibacteriota</taxon>
    </lineage>
</organism>
<evidence type="ECO:0000313" key="2">
    <source>
        <dbReference type="EMBL" id="OGY86544.1"/>
    </source>
</evidence>
<dbReference type="InterPro" id="IPR011604">
    <property type="entry name" value="PDDEXK-like_dom_sf"/>
</dbReference>
<dbReference type="EMBL" id="MHKI01000018">
    <property type="protein sequence ID" value="OGY86544.1"/>
    <property type="molecule type" value="Genomic_DNA"/>
</dbReference>
<sequence length="251" mass="29678">MFRASPFKLNMFANCPQQYKFTYIDFLAKEYKTPKPYLTMGAHVHNALKDFYEQLEIPDRNFAQLEKILRKRWKENREGFINREEEAKWGVKALQMLRLFVHRMDLEITPVMLEDYYDVEIDPELKILGRIDRADLLADGSLHVIDYKTGKYNKEEVLETQLVLYALIVSANQKKPVTRASYLFLPTWDWHTIEISQDQAEEAVPQVKEQVEAIKKEKEFCPTPNKYCKNCDFLEICPAKAEVRLMIDKDK</sequence>
<name>A0A1G2BBK5_9BACT</name>
<accession>A0A1G2BBK5</accession>
<evidence type="ECO:0000313" key="3">
    <source>
        <dbReference type="Proteomes" id="UP000176420"/>
    </source>
</evidence>
<dbReference type="SUPFAM" id="SSF52980">
    <property type="entry name" value="Restriction endonuclease-like"/>
    <property type="match status" value="1"/>
</dbReference>
<dbReference type="AlphaFoldDB" id="A0A1G2BBK5"/>
<dbReference type="Gene3D" id="3.90.320.10">
    <property type="match status" value="1"/>
</dbReference>
<gene>
    <name evidence="2" type="ORF">A2319_02140</name>
</gene>
<protein>
    <recommendedName>
        <fullName evidence="1">PD-(D/E)XK endonuclease-like domain-containing protein</fullName>
    </recommendedName>
</protein>
<dbReference type="InterPro" id="IPR011335">
    <property type="entry name" value="Restrct_endonuc-II-like"/>
</dbReference>
<evidence type="ECO:0000259" key="1">
    <source>
        <dbReference type="Pfam" id="PF12705"/>
    </source>
</evidence>
<feature type="domain" description="PD-(D/E)XK endonuclease-like" evidence="1">
    <location>
        <begin position="4"/>
        <end position="238"/>
    </location>
</feature>
<dbReference type="Proteomes" id="UP000176420">
    <property type="component" value="Unassembled WGS sequence"/>
</dbReference>